<feature type="active site" description="Proton acceptor" evidence="6 7">
    <location>
        <position position="178"/>
    </location>
</feature>
<evidence type="ECO:0000256" key="5">
    <source>
        <dbReference type="ARBA" id="ARBA00023027"/>
    </source>
</evidence>
<dbReference type="SUPFAM" id="SSF51735">
    <property type="entry name" value="NAD(P)-binding Rossmann-fold domains"/>
    <property type="match status" value="1"/>
</dbReference>
<dbReference type="STRING" id="526218.Sterm_2675"/>
<dbReference type="EMBL" id="CP001739">
    <property type="protein sequence ID" value="ACZ09520.1"/>
    <property type="molecule type" value="Genomic_DNA"/>
</dbReference>
<dbReference type="UniPathway" id="UPA00554">
    <property type="reaction ID" value="UER00611"/>
</dbReference>
<dbReference type="Gene3D" id="3.40.50.720">
    <property type="entry name" value="NAD(P)-binding Rossmann-like Domain"/>
    <property type="match status" value="1"/>
</dbReference>
<dbReference type="PANTHER" id="PTHR43128">
    <property type="entry name" value="L-2-HYDROXYCARBOXYLATE DEHYDROGENASE (NAD(P)(+))"/>
    <property type="match status" value="1"/>
</dbReference>
<dbReference type="InterPro" id="IPR001557">
    <property type="entry name" value="L-lactate/malate_DH"/>
</dbReference>
<feature type="domain" description="Lactate/malate dehydrogenase C-terminal" evidence="11">
    <location>
        <begin position="148"/>
        <end position="315"/>
    </location>
</feature>
<dbReference type="GO" id="GO:0005737">
    <property type="term" value="C:cytoplasm"/>
    <property type="evidence" value="ECO:0007669"/>
    <property type="project" value="UniProtKB-SubCell"/>
</dbReference>
<dbReference type="eggNOG" id="COG0039">
    <property type="taxonomic scope" value="Bacteria"/>
</dbReference>
<dbReference type="InterPro" id="IPR018177">
    <property type="entry name" value="L-lactate_DH_AS"/>
</dbReference>
<dbReference type="PANTHER" id="PTHR43128:SF31">
    <property type="entry name" value="L-LACTATE DEHYDROGENASE"/>
    <property type="match status" value="1"/>
</dbReference>
<feature type="binding site" evidence="6 8">
    <location>
        <position position="91"/>
    </location>
    <ligand>
        <name>substrate</name>
    </ligand>
</feature>
<feature type="binding site" evidence="6 9">
    <location>
        <begin position="121"/>
        <end position="123"/>
    </location>
    <ligand>
        <name>NAD(+)</name>
        <dbReference type="ChEBI" id="CHEBI:57540"/>
    </ligand>
</feature>
<reference evidence="12 13" key="2">
    <citation type="journal article" date="2010" name="Stand. Genomic Sci.">
        <title>Complete genome sequence of Sebaldella termitidis type strain (NCTC 11300).</title>
        <authorList>
            <person name="Harmon-Smith M."/>
            <person name="Celia L."/>
            <person name="Chertkov O."/>
            <person name="Lapidus A."/>
            <person name="Copeland A."/>
            <person name="Glavina Del Rio T."/>
            <person name="Nolan M."/>
            <person name="Lucas S."/>
            <person name="Tice H."/>
            <person name="Cheng J.F."/>
            <person name="Han C."/>
            <person name="Detter J.C."/>
            <person name="Bruce D."/>
            <person name="Goodwin L."/>
            <person name="Pitluck S."/>
            <person name="Pati A."/>
            <person name="Liolios K."/>
            <person name="Ivanova N."/>
            <person name="Mavromatis K."/>
            <person name="Mikhailova N."/>
            <person name="Chen A."/>
            <person name="Palaniappan K."/>
            <person name="Land M."/>
            <person name="Hauser L."/>
            <person name="Chang Y.J."/>
            <person name="Jeffries C.D."/>
            <person name="Brettin T."/>
            <person name="Goker M."/>
            <person name="Beck B."/>
            <person name="Bristow J."/>
            <person name="Eisen J.A."/>
            <person name="Markowitz V."/>
            <person name="Hugenholtz P."/>
            <person name="Kyrpides N.C."/>
            <person name="Klenk H.P."/>
            <person name="Chen F."/>
        </authorList>
    </citation>
    <scope>NUCLEOTIDE SEQUENCE [LARGE SCALE GENOMIC DNA]</scope>
    <source>
        <strain evidence="13">ATCC 33386 / NCTC 11300</strain>
    </source>
</reference>
<dbReference type="CDD" id="cd05291">
    <property type="entry name" value="HicDH_like"/>
    <property type="match status" value="1"/>
</dbReference>
<name>D1AME6_SEBTE</name>
<dbReference type="RefSeq" id="WP_012862114.1">
    <property type="nucleotide sequence ID" value="NC_013517.1"/>
</dbReference>
<accession>D1AME6</accession>
<evidence type="ECO:0000256" key="9">
    <source>
        <dbReference type="PIRSR" id="PIRSR000102-3"/>
    </source>
</evidence>
<evidence type="ECO:0000256" key="7">
    <source>
        <dbReference type="PIRSR" id="PIRSR000102-1"/>
    </source>
</evidence>
<sequence>MKIKSRKVAVIGVGNVGSHVAFSLVTRGITDELILIDIKEDKVKSEMLDLKDSLANLNSNVTIKIQNYSELKDAEIVVIAAGPLPRFEQTRLDTLDDGIKIIDDIMPKILESGFSGIFLVITNPCDVITHYVLEKSGFPKSRVIGTGTSLDSARFRRITGDILGIDPKSVSGYSLGEHGDSQMIPWSHIYVGGKPFKQYIESKEELKNTDLDKILKDTSYAGWEVLLGKGATCFGIGTAASALIKSIFNNEYSVHPVSVFLDGEYELKNVCLSVPVILGNKGVEEIIELKLTEEEQKQLNRSAEVIKTYIGKINKKII</sequence>
<dbReference type="GO" id="GO:0004459">
    <property type="term" value="F:L-lactate dehydrogenase (NAD+) activity"/>
    <property type="evidence" value="ECO:0007669"/>
    <property type="project" value="UniProtKB-UniRule"/>
</dbReference>
<dbReference type="SUPFAM" id="SSF56327">
    <property type="entry name" value="LDH C-terminal domain-like"/>
    <property type="match status" value="1"/>
</dbReference>
<keyword evidence="4 6" id="KW-0560">Oxidoreductase</keyword>
<dbReference type="GO" id="GO:0006089">
    <property type="term" value="P:lactate metabolic process"/>
    <property type="evidence" value="ECO:0007669"/>
    <property type="project" value="TreeGrafter"/>
</dbReference>
<dbReference type="InterPro" id="IPR022383">
    <property type="entry name" value="Lactate/malate_DH_C"/>
</dbReference>
<keyword evidence="6" id="KW-0963">Cytoplasm</keyword>
<comment type="subunit">
    <text evidence="6">Homotetramer.</text>
</comment>
<feature type="binding site" evidence="6">
    <location>
        <position position="68"/>
    </location>
    <ligand>
        <name>NAD(+)</name>
        <dbReference type="ChEBI" id="CHEBI:57540"/>
    </ligand>
</feature>
<dbReference type="Gene3D" id="3.90.110.10">
    <property type="entry name" value="Lactate dehydrogenase/glycoside hydrolase, family 4, C-terminal"/>
    <property type="match status" value="1"/>
</dbReference>
<dbReference type="PRINTS" id="PR00086">
    <property type="entry name" value="LLDHDRGNASE"/>
</dbReference>
<dbReference type="PIRSF" id="PIRSF000102">
    <property type="entry name" value="Lac_mal_DH"/>
    <property type="match status" value="1"/>
</dbReference>
<dbReference type="InterPro" id="IPR001236">
    <property type="entry name" value="Lactate/malate_DH_N"/>
</dbReference>
<evidence type="ECO:0000256" key="6">
    <source>
        <dbReference type="HAMAP-Rule" id="MF_00488"/>
    </source>
</evidence>
<dbReference type="NCBIfam" id="NF000824">
    <property type="entry name" value="PRK00066.1"/>
    <property type="match status" value="1"/>
</dbReference>
<protein>
    <recommendedName>
        <fullName evidence="3 6">L-lactate dehydrogenase</fullName>
        <shortName evidence="6">L-LDH</shortName>
        <ecNumber evidence="3 6">1.1.1.27</ecNumber>
    </recommendedName>
</protein>
<feature type="domain" description="Lactate/malate dehydrogenase N-terminal" evidence="10">
    <location>
        <begin position="7"/>
        <end position="145"/>
    </location>
</feature>
<organism evidence="12 13">
    <name type="scientific">Sebaldella termitidis (strain ATCC 33386 / NCTC 11300)</name>
    <dbReference type="NCBI Taxonomy" id="526218"/>
    <lineage>
        <taxon>Bacteria</taxon>
        <taxon>Fusobacteriati</taxon>
        <taxon>Fusobacteriota</taxon>
        <taxon>Fusobacteriia</taxon>
        <taxon>Fusobacteriales</taxon>
        <taxon>Leptotrichiaceae</taxon>
        <taxon>Sebaldella</taxon>
    </lineage>
</organism>
<evidence type="ECO:0000259" key="11">
    <source>
        <dbReference type="Pfam" id="PF02866"/>
    </source>
</evidence>
<comment type="pathway">
    <text evidence="1 6">Fermentation; pyruvate fermentation to lactate; (S)-lactate from pyruvate: step 1/1.</text>
</comment>
<dbReference type="Pfam" id="PF02866">
    <property type="entry name" value="Ldh_1_C"/>
    <property type="match status" value="1"/>
</dbReference>
<feature type="binding site" evidence="8">
    <location>
        <position position="154"/>
    </location>
    <ligand>
        <name>substrate</name>
    </ligand>
</feature>
<dbReference type="KEGG" id="str:Sterm_2675"/>
<dbReference type="InterPro" id="IPR036291">
    <property type="entry name" value="NAD(P)-bd_dom_sf"/>
</dbReference>
<keyword evidence="13" id="KW-1185">Reference proteome</keyword>
<evidence type="ECO:0000256" key="8">
    <source>
        <dbReference type="PIRSR" id="PIRSR000102-2"/>
    </source>
</evidence>
<evidence type="ECO:0000256" key="2">
    <source>
        <dbReference type="ARBA" id="ARBA00006054"/>
    </source>
</evidence>
<feature type="binding site" evidence="6">
    <location>
        <begin position="151"/>
        <end position="154"/>
    </location>
    <ligand>
        <name>substrate</name>
    </ligand>
</feature>
<comment type="function">
    <text evidence="6">Catalyzes the conversion of lactate to pyruvate.</text>
</comment>
<gene>
    <name evidence="6" type="primary">ldh</name>
    <name evidence="12" type="ordered locus">Sterm_2675</name>
</gene>
<comment type="similarity">
    <text evidence="2 6">Belongs to the LDH/MDH superfamily. LDH family.</text>
</comment>
<dbReference type="Proteomes" id="UP000000845">
    <property type="component" value="Chromosome"/>
</dbReference>
<feature type="binding site" evidence="6">
    <location>
        <position position="146"/>
    </location>
    <ligand>
        <name>NAD(+)</name>
        <dbReference type="ChEBI" id="CHEBI:57540"/>
    </ligand>
</feature>
<evidence type="ECO:0000259" key="10">
    <source>
        <dbReference type="Pfam" id="PF00056"/>
    </source>
</evidence>
<dbReference type="HAMAP" id="MF_00488">
    <property type="entry name" value="Lactate_dehydrog"/>
    <property type="match status" value="1"/>
</dbReference>
<keyword evidence="5 6" id="KW-0520">NAD</keyword>
<comment type="caution">
    <text evidence="6">Lacks conserved residue(s) required for the propagation of feature annotation.</text>
</comment>
<dbReference type="Pfam" id="PF00056">
    <property type="entry name" value="Ldh_1_N"/>
    <property type="match status" value="1"/>
</dbReference>
<dbReference type="EC" id="1.1.1.27" evidence="3 6"/>
<feature type="binding site" evidence="6">
    <location>
        <position position="232"/>
    </location>
    <ligand>
        <name>substrate</name>
    </ligand>
</feature>
<dbReference type="GO" id="GO:0006096">
    <property type="term" value="P:glycolytic process"/>
    <property type="evidence" value="ECO:0007669"/>
    <property type="project" value="UniProtKB-UniRule"/>
</dbReference>
<reference evidence="13" key="1">
    <citation type="submission" date="2009-09" db="EMBL/GenBank/DDBJ databases">
        <title>The complete chromosome of Sebaldella termitidis ATCC 33386.</title>
        <authorList>
            <consortium name="US DOE Joint Genome Institute (JGI-PGF)"/>
            <person name="Lucas S."/>
            <person name="Copeland A."/>
            <person name="Lapidus A."/>
            <person name="Glavina del Rio T."/>
            <person name="Dalin E."/>
            <person name="Tice H."/>
            <person name="Bruce D."/>
            <person name="Goodwin L."/>
            <person name="Pitluck S."/>
            <person name="Kyrpides N."/>
            <person name="Mavromatis K."/>
            <person name="Ivanova N."/>
            <person name="Mikhailova N."/>
            <person name="Sims D."/>
            <person name="Meincke L."/>
            <person name="Brettin T."/>
            <person name="Detter J.C."/>
            <person name="Han C."/>
            <person name="Larimer F."/>
            <person name="Land M."/>
            <person name="Hauser L."/>
            <person name="Markowitz V."/>
            <person name="Cheng J.F."/>
            <person name="Hugenholtz P."/>
            <person name="Woyke T."/>
            <person name="Wu D."/>
            <person name="Eisen J.A."/>
        </authorList>
    </citation>
    <scope>NUCLEOTIDE SEQUENCE [LARGE SCALE GENOMIC DNA]</scope>
    <source>
        <strain evidence="13">ATCC 33386 / NCTC 11300</strain>
    </source>
</reference>
<feature type="binding site" evidence="8">
    <location>
        <position position="123"/>
    </location>
    <ligand>
        <name>substrate</name>
    </ligand>
</feature>
<dbReference type="AlphaFoldDB" id="D1AME6"/>
<feature type="binding site" evidence="6">
    <location>
        <position position="16"/>
    </location>
    <ligand>
        <name>NAD(+)</name>
        <dbReference type="ChEBI" id="CHEBI:57540"/>
    </ligand>
</feature>
<feature type="binding site" evidence="6">
    <location>
        <begin position="123"/>
        <end position="126"/>
    </location>
    <ligand>
        <name>substrate</name>
    </ligand>
</feature>
<comment type="catalytic activity">
    <reaction evidence="6">
        <text>(S)-lactate + NAD(+) = pyruvate + NADH + H(+)</text>
        <dbReference type="Rhea" id="RHEA:23444"/>
        <dbReference type="ChEBI" id="CHEBI:15361"/>
        <dbReference type="ChEBI" id="CHEBI:15378"/>
        <dbReference type="ChEBI" id="CHEBI:16651"/>
        <dbReference type="ChEBI" id="CHEBI:57540"/>
        <dbReference type="ChEBI" id="CHEBI:57945"/>
        <dbReference type="EC" id="1.1.1.27"/>
    </reaction>
</comment>
<dbReference type="PROSITE" id="PS00064">
    <property type="entry name" value="L_LDH"/>
    <property type="match status" value="1"/>
</dbReference>
<evidence type="ECO:0000256" key="1">
    <source>
        <dbReference type="ARBA" id="ARBA00004843"/>
    </source>
</evidence>
<comment type="subcellular location">
    <subcellularLocation>
        <location evidence="6">Cytoplasm</location>
    </subcellularLocation>
</comment>
<proteinExistence type="inferred from homology"/>
<evidence type="ECO:0000256" key="4">
    <source>
        <dbReference type="ARBA" id="ARBA00023002"/>
    </source>
</evidence>
<dbReference type="InterPro" id="IPR015955">
    <property type="entry name" value="Lactate_DH/Glyco_Ohase_4_C"/>
</dbReference>
<evidence type="ECO:0000313" key="13">
    <source>
        <dbReference type="Proteomes" id="UP000000845"/>
    </source>
</evidence>
<feature type="binding site" evidence="8">
    <location>
        <position position="86"/>
    </location>
    <ligand>
        <name>substrate</name>
    </ligand>
</feature>
<evidence type="ECO:0000313" key="12">
    <source>
        <dbReference type="EMBL" id="ACZ09520.1"/>
    </source>
</evidence>
<feature type="binding site" evidence="6 9">
    <location>
        <position position="37"/>
    </location>
    <ligand>
        <name>NAD(+)</name>
        <dbReference type="ChEBI" id="CHEBI:57540"/>
    </ligand>
</feature>
<evidence type="ECO:0000256" key="3">
    <source>
        <dbReference type="ARBA" id="ARBA00012967"/>
    </source>
</evidence>
<feature type="binding site" evidence="6">
    <location>
        <position position="42"/>
    </location>
    <ligand>
        <name>NAD(+)</name>
        <dbReference type="ChEBI" id="CHEBI:57540"/>
    </ligand>
</feature>
<dbReference type="InterPro" id="IPR011304">
    <property type="entry name" value="L-lactate_DH"/>
</dbReference>
<dbReference type="NCBIfam" id="TIGR01771">
    <property type="entry name" value="L-LDH-NAD"/>
    <property type="match status" value="1"/>
</dbReference>
<dbReference type="HOGENOM" id="CLU_045401_1_2_0"/>
<feature type="binding site" evidence="9">
    <location>
        <begin position="12"/>
        <end position="17"/>
    </location>
    <ligand>
        <name>NAD(+)</name>
        <dbReference type="ChEBI" id="CHEBI:57540"/>
    </ligand>
</feature>